<evidence type="ECO:0000256" key="1">
    <source>
        <dbReference type="ARBA" id="ARBA00004123"/>
    </source>
</evidence>
<comment type="subcellular location">
    <subcellularLocation>
        <location evidence="1">Nucleus</location>
    </subcellularLocation>
</comment>
<dbReference type="GO" id="GO:0032389">
    <property type="term" value="C:MutLalpha complex"/>
    <property type="evidence" value="ECO:0007669"/>
    <property type="project" value="TreeGrafter"/>
</dbReference>
<evidence type="ECO:0000256" key="3">
    <source>
        <dbReference type="ARBA" id="ARBA00022763"/>
    </source>
</evidence>
<dbReference type="KEGG" id="lak:106162134"/>
<dbReference type="InParanoid" id="A0A2R2ML33"/>
<evidence type="ECO:0000313" key="8">
    <source>
        <dbReference type="Proteomes" id="UP000085678"/>
    </source>
</evidence>
<dbReference type="AlphaFoldDB" id="A0A2R2ML33"/>
<feature type="region of interest" description="Disordered" evidence="6">
    <location>
        <begin position="198"/>
        <end position="255"/>
    </location>
</feature>
<dbReference type="GO" id="GO:0140664">
    <property type="term" value="F:ATP-dependent DNA damage sensor activity"/>
    <property type="evidence" value="ECO:0007669"/>
    <property type="project" value="InterPro"/>
</dbReference>
<dbReference type="GO" id="GO:0005524">
    <property type="term" value="F:ATP binding"/>
    <property type="evidence" value="ECO:0007669"/>
    <property type="project" value="InterPro"/>
</dbReference>
<sequence length="562" mass="64097">MQDFMCRVHFLKGAHYTCDHVENDLNQVRELLEVHHEDSKLTFKVDGYISNANYSVKKCIFLLFINHRLVDSSALRKAIEAVYVAYLPKNMHPFIYLSLEIAPHNVDVNVHPTKHEVHFLHEDAIIESIQKCVETKLLGSNASRTYFAQALLPGAPVSVGEVISEKKKTEEDTGAPKVYAHQMVRTDSRERKLDAFFQKTGSNGQVARRDNSAGDVGVTKATDAPSRKRVLEEEEEGDDVETEPPEGSAVTETTQRREIKLTSVLALRKDIKDNVHSGLQELVQHHTFVGCVNEERALLQHQTKLYLVNTTTLRCQHASVSFIKTIFNFQLGLLLWAPKVYAHQMVRTDSRERKLDAFFQKTGSNGQVARRDNSAGDVGVTKATDAPSRKRVLEEEEEDDVETEPPEGSAVTETTQRREIKLTSVLALRKDIKDNVHSGLQELVQHHTFVGCVNEERALLQHQTKLYLVNTTTLSLHRDVEWDTEKECFETFARETSEFYAMKKDSFKLLKEDSSESWKWTTEHVIYPVIRTSLYPPKLFAENASFLQIANLPDLYKVFERC</sequence>
<dbReference type="RefSeq" id="XP_023930910.1">
    <property type="nucleotide sequence ID" value="XM_024075142.1"/>
</dbReference>
<dbReference type="Proteomes" id="UP000085678">
    <property type="component" value="Unplaced"/>
</dbReference>
<dbReference type="InterPro" id="IPR038973">
    <property type="entry name" value="MutL/Mlh/Pms-like"/>
</dbReference>
<dbReference type="GO" id="GO:0006298">
    <property type="term" value="P:mismatch repair"/>
    <property type="evidence" value="ECO:0007669"/>
    <property type="project" value="InterPro"/>
</dbReference>
<reference evidence="9" key="1">
    <citation type="submission" date="2025-08" db="UniProtKB">
        <authorList>
            <consortium name="RefSeq"/>
        </authorList>
    </citation>
    <scope>IDENTIFICATION</scope>
    <source>
        <tissue evidence="9">Gonads</tissue>
    </source>
</reference>
<organism evidence="8 9">
    <name type="scientific">Lingula anatina</name>
    <name type="common">Brachiopod</name>
    <name type="synonym">Lingula unguis</name>
    <dbReference type="NCBI Taxonomy" id="7574"/>
    <lineage>
        <taxon>Eukaryota</taxon>
        <taxon>Metazoa</taxon>
        <taxon>Spiralia</taxon>
        <taxon>Lophotrochozoa</taxon>
        <taxon>Brachiopoda</taxon>
        <taxon>Linguliformea</taxon>
        <taxon>Lingulata</taxon>
        <taxon>Lingulida</taxon>
        <taxon>Linguloidea</taxon>
        <taxon>Lingulidae</taxon>
        <taxon>Lingula</taxon>
    </lineage>
</organism>
<dbReference type="STRING" id="7574.A0A2R2ML33"/>
<keyword evidence="3" id="KW-0227">DNA damage</keyword>
<dbReference type="InterPro" id="IPR013507">
    <property type="entry name" value="DNA_mismatch_S5_2-like"/>
</dbReference>
<comment type="similarity">
    <text evidence="2">Belongs to the DNA mismatch repair MutL/HexB family.</text>
</comment>
<dbReference type="GO" id="GO:0030983">
    <property type="term" value="F:mismatched DNA binding"/>
    <property type="evidence" value="ECO:0007669"/>
    <property type="project" value="InterPro"/>
</dbReference>
<dbReference type="FunFam" id="3.30.230.10:FF:000014">
    <property type="entry name" value="DNA mismatch repair protein Mlh1"/>
    <property type="match status" value="1"/>
</dbReference>
<protein>
    <submittedName>
        <fullName evidence="9">DNA mismatch repair protein Mlh1-like</fullName>
    </submittedName>
</protein>
<dbReference type="CDD" id="cd03483">
    <property type="entry name" value="MutL_Trans_MLH1"/>
    <property type="match status" value="1"/>
</dbReference>
<dbReference type="SUPFAM" id="SSF54211">
    <property type="entry name" value="Ribosomal protein S5 domain 2-like"/>
    <property type="match status" value="1"/>
</dbReference>
<dbReference type="Gene3D" id="3.30.230.10">
    <property type="match status" value="1"/>
</dbReference>
<dbReference type="InterPro" id="IPR032189">
    <property type="entry name" value="Mlh1_C"/>
</dbReference>
<keyword evidence="5" id="KW-0539">Nucleus</keyword>
<name>A0A2R2ML33_LINAN</name>
<evidence type="ECO:0000256" key="6">
    <source>
        <dbReference type="SAM" id="MobiDB-lite"/>
    </source>
</evidence>
<dbReference type="GeneID" id="106162134"/>
<evidence type="ECO:0000313" key="9">
    <source>
        <dbReference type="RefSeq" id="XP_023930910.1"/>
    </source>
</evidence>
<dbReference type="PANTHER" id="PTHR10073:SF12">
    <property type="entry name" value="DNA MISMATCH REPAIR PROTEIN MLH1"/>
    <property type="match status" value="1"/>
</dbReference>
<dbReference type="InterPro" id="IPR014721">
    <property type="entry name" value="Ribsml_uS5_D2-typ_fold_subgr"/>
</dbReference>
<feature type="compositionally biased region" description="Acidic residues" evidence="6">
    <location>
        <begin position="232"/>
        <end position="244"/>
    </location>
</feature>
<evidence type="ECO:0000259" key="7">
    <source>
        <dbReference type="SMART" id="SM01340"/>
    </source>
</evidence>
<dbReference type="Pfam" id="PF01119">
    <property type="entry name" value="DNA_mis_repair"/>
    <property type="match status" value="1"/>
</dbReference>
<feature type="domain" description="DNA mismatch repair protein S5" evidence="7">
    <location>
        <begin position="25"/>
        <end position="138"/>
    </location>
</feature>
<proteinExistence type="inferred from homology"/>
<dbReference type="PANTHER" id="PTHR10073">
    <property type="entry name" value="DNA MISMATCH REPAIR PROTEIN MLH, PMS, MUTL"/>
    <property type="match status" value="1"/>
</dbReference>
<dbReference type="FunCoup" id="A0A2R2ML33">
    <property type="interactions" value="1458"/>
</dbReference>
<feature type="region of interest" description="Disordered" evidence="6">
    <location>
        <begin position="366"/>
        <end position="415"/>
    </location>
</feature>
<dbReference type="SMART" id="SM01340">
    <property type="entry name" value="DNA_mis_repair"/>
    <property type="match status" value="1"/>
</dbReference>
<dbReference type="InterPro" id="IPR020568">
    <property type="entry name" value="Ribosomal_Su5_D2-typ_SF"/>
</dbReference>
<accession>A0A2R2ML33</accession>
<dbReference type="OrthoDB" id="10263226at2759"/>
<dbReference type="GO" id="GO:0016887">
    <property type="term" value="F:ATP hydrolysis activity"/>
    <property type="evidence" value="ECO:0007669"/>
    <property type="project" value="InterPro"/>
</dbReference>
<evidence type="ECO:0000256" key="5">
    <source>
        <dbReference type="ARBA" id="ARBA00023242"/>
    </source>
</evidence>
<feature type="compositionally biased region" description="Acidic residues" evidence="6">
    <location>
        <begin position="394"/>
        <end position="405"/>
    </location>
</feature>
<evidence type="ECO:0000256" key="4">
    <source>
        <dbReference type="ARBA" id="ARBA00023204"/>
    </source>
</evidence>
<dbReference type="Pfam" id="PF16413">
    <property type="entry name" value="Mlh1_C"/>
    <property type="match status" value="2"/>
</dbReference>
<evidence type="ECO:0000256" key="2">
    <source>
        <dbReference type="ARBA" id="ARBA00006082"/>
    </source>
</evidence>
<gene>
    <name evidence="9" type="primary">LOC106162134</name>
</gene>
<keyword evidence="8" id="KW-1185">Reference proteome</keyword>
<keyword evidence="4" id="KW-0234">DNA repair</keyword>